<feature type="domain" description="Icosahedral viral capsid protein S" evidence="11">
    <location>
        <begin position="72"/>
        <end position="262"/>
    </location>
</feature>
<feature type="domain" description="Coat protein P (projecting)" evidence="12">
    <location>
        <begin position="271"/>
        <end position="371"/>
    </location>
</feature>
<dbReference type="InterPro" id="IPR029053">
    <property type="entry name" value="Viral_coat"/>
</dbReference>
<dbReference type="InterPro" id="IPR055068">
    <property type="entry name" value="Coat_P"/>
</dbReference>
<evidence type="ECO:0000256" key="2">
    <source>
        <dbReference type="ARBA" id="ARBA00004328"/>
    </source>
</evidence>
<comment type="subcellular location">
    <subcellularLocation>
        <location evidence="2">Virion</location>
    </subcellularLocation>
</comment>
<proteinExistence type="evidence at transcript level"/>
<evidence type="ECO:0000259" key="12">
    <source>
        <dbReference type="Pfam" id="PF22402"/>
    </source>
</evidence>
<organism evidence="13">
    <name type="scientific">Grapevine Algerian latent virus</name>
    <dbReference type="NCBI Taxonomy" id="208084"/>
    <lineage>
        <taxon>Viruses</taxon>
        <taxon>Riboviria</taxon>
        <taxon>Orthornavirae</taxon>
        <taxon>Kitrinoviricota</taxon>
        <taxon>Tolucaviricetes</taxon>
        <taxon>Tolivirales</taxon>
        <taxon>Tombusviridae</taxon>
        <taxon>Procedovirinae</taxon>
        <taxon>Tombusvirus</taxon>
        <taxon>Tombusvirus algeriaense</taxon>
    </lineage>
</organism>
<dbReference type="PRINTS" id="PR00233">
    <property type="entry name" value="ICOSAHEDRAL"/>
</dbReference>
<evidence type="ECO:0000256" key="1">
    <source>
        <dbReference type="ARBA" id="ARBA00002495"/>
    </source>
</evidence>
<evidence type="ECO:0000256" key="6">
    <source>
        <dbReference type="ARBA" id="ARBA00022561"/>
    </source>
</evidence>
<keyword evidence="8" id="KW-1142">T=3 icosahedral capsid protein</keyword>
<sequence length="381" mass="40318">MTKFTMALALNTRKSNNGKVMEMLAYKAAAAGAELALANVGNITRGVAQLGKSVLGKKKRNRNVSQVGALGGAVVAPVAVTRQIRGSKPKFSGRGTGSITVTHREYLGQVVTTADLQVNGGIVGNLLKVNPLNGILFSWLPTIAAGYDQYAFNRLSLQYVPLCATTATGRVAMYWDKDSTDLEPTDRVELANQAILKETSPWAEANLTIPTDRIKRFCDDSAVADRKLVDLGQLGVATYGGTAVVAGDVFVSYTVTFYNPQPLVTLMDTTRINTSNAVVTNVGPQYTRIDIVSGNQWLITFRGVGKFVIFGSIRGTGAVVLALNGVIVNSSTTLTTPTGAMYVANVTVSSLPASVSYTMTTVTAGLHSAVRATRANDMGTP</sequence>
<evidence type="ECO:0000313" key="13">
    <source>
        <dbReference type="EMBL" id="AAN28377.1"/>
    </source>
</evidence>
<evidence type="ECO:0000256" key="10">
    <source>
        <dbReference type="ARBA" id="ARBA00031782"/>
    </source>
</evidence>
<keyword evidence="6 13" id="KW-0167">Capsid protein</keyword>
<name>Q8BC72_9TOMB</name>
<evidence type="ECO:0000256" key="9">
    <source>
        <dbReference type="ARBA" id="ARBA00031336"/>
    </source>
</evidence>
<evidence type="ECO:0000256" key="3">
    <source>
        <dbReference type="ARBA" id="ARBA00007446"/>
    </source>
</evidence>
<dbReference type="InterPro" id="IPR000937">
    <property type="entry name" value="Capsid_prot_S-dom_vir"/>
</dbReference>
<dbReference type="Gene3D" id="2.60.120.20">
    <property type="match status" value="1"/>
</dbReference>
<dbReference type="SUPFAM" id="SSF88633">
    <property type="entry name" value="Positive stranded ssRNA viruses"/>
    <property type="match status" value="1"/>
</dbReference>
<evidence type="ECO:0000256" key="4">
    <source>
        <dbReference type="ARBA" id="ARBA00011553"/>
    </source>
</evidence>
<evidence type="ECO:0000256" key="5">
    <source>
        <dbReference type="ARBA" id="ARBA00018091"/>
    </source>
</evidence>
<evidence type="ECO:0000256" key="8">
    <source>
        <dbReference type="ARBA" id="ARBA00023060"/>
    </source>
</evidence>
<dbReference type="Pfam" id="PF22402">
    <property type="entry name" value="Coat_P"/>
    <property type="match status" value="1"/>
</dbReference>
<comment type="subunit">
    <text evidence="4">Homomultimer.</text>
</comment>
<dbReference type="GO" id="GO:0005198">
    <property type="term" value="F:structural molecule activity"/>
    <property type="evidence" value="ECO:0007669"/>
    <property type="project" value="InterPro"/>
</dbReference>
<dbReference type="Pfam" id="PF00729">
    <property type="entry name" value="Viral_coat"/>
    <property type="match status" value="1"/>
</dbReference>
<reference evidence="13" key="1">
    <citation type="submission" date="2002-08" db="EMBL/GenBank/DDBJ databases">
        <title>Molecular characterization of a tombusvirus isolated from diseased pear trees in Apulia (Southern Italy).</title>
        <authorList>
            <person name="Russo M."/>
        </authorList>
    </citation>
    <scope>NUCLEOTIDE SEQUENCE</scope>
</reference>
<evidence type="ECO:0000256" key="7">
    <source>
        <dbReference type="ARBA" id="ARBA00022844"/>
    </source>
</evidence>
<keyword evidence="7" id="KW-0946">Virion</keyword>
<comment type="similarity">
    <text evidence="3">Belongs to the icosahedral plant coat protein family.</text>
</comment>
<evidence type="ECO:0000259" key="11">
    <source>
        <dbReference type="Pfam" id="PF00729"/>
    </source>
</evidence>
<protein>
    <recommendedName>
        <fullName evidence="5">Capsid protein</fullName>
    </recommendedName>
    <alternativeName>
        <fullName evidence="9">Coat protein</fullName>
    </alternativeName>
    <alternativeName>
        <fullName evidence="10">p41</fullName>
    </alternativeName>
</protein>
<dbReference type="EMBL" id="AF540885">
    <property type="protein sequence ID" value="AAN28377.1"/>
    <property type="molecule type" value="mRNA"/>
</dbReference>
<dbReference type="GO" id="GO:0039617">
    <property type="term" value="C:T=3 icosahedral viral capsid"/>
    <property type="evidence" value="ECO:0007669"/>
    <property type="project" value="UniProtKB-KW"/>
</dbReference>
<accession>Q8BC72</accession>
<comment type="function">
    <text evidence="1">Capsid protein self-assembles to form an icosahedral capsid with a T=3 symmetry, about 32-35 nm in diameter, and consisting of 180 capsid proteins.</text>
</comment>
<dbReference type="PROSITE" id="PS00555">
    <property type="entry name" value="ICOSAH_VIR_COAT_S"/>
    <property type="match status" value="1"/>
</dbReference>